<dbReference type="InterPro" id="IPR014043">
    <property type="entry name" value="Acyl_transferase_dom"/>
</dbReference>
<dbReference type="SMART" id="SM00825">
    <property type="entry name" value="PKS_KS"/>
    <property type="match status" value="1"/>
</dbReference>
<organism evidence="8 9">
    <name type="scientific">Toxoplasma gondii (strain ATCC 50853 / GT1)</name>
    <dbReference type="NCBI Taxonomy" id="507601"/>
    <lineage>
        <taxon>Eukaryota</taxon>
        <taxon>Sar</taxon>
        <taxon>Alveolata</taxon>
        <taxon>Apicomplexa</taxon>
        <taxon>Conoidasida</taxon>
        <taxon>Coccidia</taxon>
        <taxon>Eucoccidiorida</taxon>
        <taxon>Eimeriorina</taxon>
        <taxon>Sarcocystidae</taxon>
        <taxon>Toxoplasma</taxon>
    </lineage>
</organism>
<feature type="domain" description="Carrier" evidence="5">
    <location>
        <begin position="1259"/>
        <end position="1335"/>
    </location>
</feature>
<evidence type="ECO:0000259" key="6">
    <source>
        <dbReference type="PROSITE" id="PS52004"/>
    </source>
</evidence>
<dbReference type="PANTHER" id="PTHR43775:SF37">
    <property type="entry name" value="SI:DKEY-61P9.11"/>
    <property type="match status" value="1"/>
</dbReference>
<dbReference type="GO" id="GO:0031177">
    <property type="term" value="F:phosphopantetheine binding"/>
    <property type="evidence" value="ECO:0007669"/>
    <property type="project" value="InterPro"/>
</dbReference>
<dbReference type="Gene3D" id="3.40.50.720">
    <property type="entry name" value="NAD(P)-binding Rossmann-like Domain"/>
    <property type="match status" value="1"/>
</dbReference>
<dbReference type="PANTHER" id="PTHR43775">
    <property type="entry name" value="FATTY ACID SYNTHASE"/>
    <property type="match status" value="1"/>
</dbReference>
<dbReference type="SUPFAM" id="SSF51735">
    <property type="entry name" value="NAD(P)-binding Rossmann-fold domains"/>
    <property type="match status" value="2"/>
</dbReference>
<evidence type="ECO:0000256" key="1">
    <source>
        <dbReference type="ARBA" id="ARBA00022450"/>
    </source>
</evidence>
<dbReference type="InterPro" id="IPR016039">
    <property type="entry name" value="Thiolase-like"/>
</dbReference>
<dbReference type="PROSITE" id="PS50075">
    <property type="entry name" value="CARRIER"/>
    <property type="match status" value="1"/>
</dbReference>
<reference evidence="8 9" key="2">
    <citation type="submission" date="2013-05" db="EMBL/GenBank/DDBJ databases">
        <authorList>
            <person name="Sibley D."/>
            <person name="Venepally P."/>
            <person name="Karamycheva S."/>
            <person name="Hadjithomas M."/>
            <person name="Khan A."/>
            <person name="Brunk B."/>
            <person name="Roos D."/>
            <person name="Caler E."/>
            <person name="Lorenzi H."/>
        </authorList>
    </citation>
    <scope>NUCLEOTIDE SEQUENCE [LARGE SCALE GENOMIC DNA]</scope>
    <source>
        <strain evidence="8 9">GT1</strain>
    </source>
</reference>
<evidence type="ECO:0000256" key="4">
    <source>
        <dbReference type="PROSITE-ProRule" id="PRU01363"/>
    </source>
</evidence>
<dbReference type="InterPro" id="IPR049900">
    <property type="entry name" value="PKS_mFAS_DH"/>
</dbReference>
<dbReference type="InterPro" id="IPR014031">
    <property type="entry name" value="Ketoacyl_synth_C"/>
</dbReference>
<dbReference type="InterPro" id="IPR020807">
    <property type="entry name" value="PKS_DH"/>
</dbReference>
<dbReference type="SMART" id="SM00822">
    <property type="entry name" value="PKS_KR"/>
    <property type="match status" value="1"/>
</dbReference>
<dbReference type="InterPro" id="IPR036291">
    <property type="entry name" value="NAD(P)-bd_dom_sf"/>
</dbReference>
<dbReference type="OrthoDB" id="344041at2759"/>
<evidence type="ECO:0000313" key="8">
    <source>
        <dbReference type="EMBL" id="EPR61473.1"/>
    </source>
</evidence>
<keyword evidence="2" id="KW-0597">Phosphoprotein</keyword>
<dbReference type="SMART" id="SM00826">
    <property type="entry name" value="PKS_DH"/>
    <property type="match status" value="1"/>
</dbReference>
<evidence type="ECO:0000259" key="5">
    <source>
        <dbReference type="PROSITE" id="PS50075"/>
    </source>
</evidence>
<proteinExistence type="predicted"/>
<feature type="active site" description="Proton donor; for dehydratase activity" evidence="4">
    <location>
        <position position="600"/>
    </location>
</feature>
<dbReference type="Proteomes" id="UP000005641">
    <property type="component" value="Unassembled WGS sequence"/>
</dbReference>
<dbReference type="Gene3D" id="1.10.1200.10">
    <property type="entry name" value="ACP-like"/>
    <property type="match status" value="1"/>
</dbReference>
<dbReference type="InterPro" id="IPR020841">
    <property type="entry name" value="PKS_Beta-ketoAc_synthase_dom"/>
</dbReference>
<keyword evidence="1" id="KW-0596">Phosphopantetheine</keyword>
<dbReference type="PROSITE" id="PS52019">
    <property type="entry name" value="PKS_MFAS_DH"/>
    <property type="match status" value="1"/>
</dbReference>
<protein>
    <submittedName>
        <fullName evidence="8">Putative polyketide synthase</fullName>
    </submittedName>
</protein>
<dbReference type="Pfam" id="PF02801">
    <property type="entry name" value="Ketoacyl-synt_C"/>
    <property type="match status" value="1"/>
</dbReference>
<dbReference type="Gene3D" id="3.40.47.10">
    <property type="match status" value="1"/>
</dbReference>
<dbReference type="VEuPathDB" id="ToxoDB:TGGT1_409330"/>
<evidence type="ECO:0000256" key="3">
    <source>
        <dbReference type="ARBA" id="ARBA00022679"/>
    </source>
</evidence>
<dbReference type="SUPFAM" id="SSF52151">
    <property type="entry name" value="FabD/lysophospholipase-like"/>
    <property type="match status" value="1"/>
</dbReference>
<dbReference type="SMART" id="SM00827">
    <property type="entry name" value="PKS_AT"/>
    <property type="match status" value="1"/>
</dbReference>
<dbReference type="InterPro" id="IPR042104">
    <property type="entry name" value="PKS_dehydratase_sf"/>
</dbReference>
<dbReference type="InterPro" id="IPR016035">
    <property type="entry name" value="Acyl_Trfase/lysoPLipase"/>
</dbReference>
<dbReference type="InterPro" id="IPR009081">
    <property type="entry name" value="PP-bd_ACP"/>
</dbReference>
<dbReference type="Pfam" id="PF00109">
    <property type="entry name" value="ketoacyl-synt"/>
    <property type="match status" value="1"/>
</dbReference>
<evidence type="ECO:0000313" key="9">
    <source>
        <dbReference type="Proteomes" id="UP000005641"/>
    </source>
</evidence>
<dbReference type="Gene3D" id="3.10.129.110">
    <property type="entry name" value="Polyketide synthase dehydratase"/>
    <property type="match status" value="1"/>
</dbReference>
<dbReference type="SMART" id="SM00823">
    <property type="entry name" value="PKS_PP"/>
    <property type="match status" value="1"/>
</dbReference>
<dbReference type="InterPro" id="IPR016036">
    <property type="entry name" value="Malonyl_transacylase_ACP-bd"/>
</dbReference>
<feature type="domain" description="Ketosynthase family 3 (KS3)" evidence="6">
    <location>
        <begin position="1361"/>
        <end position="1762"/>
    </location>
</feature>
<dbReference type="InterPro" id="IPR036736">
    <property type="entry name" value="ACP-like_sf"/>
</dbReference>
<sequence>MVWLFTGQGSQYVNMAKSLYETEESFRQTVKECSAYLATEKLLPTEGPSSLEDIIYPGQDADAEEAEHLLMQTQYSQVAIFVVELALTRVLKERGLRPAAVLGHSLGEYAAAVTAGVFSWRDALRVVAVRARIMSEQDPQDGVMAACRLSAAEVQAALDSDLKNLKSVAVAADNGPRSVVVSGRRSEVEEVLSFFSISGRARFLRVSHAFHSPLMAGAVEPVSRLFERVEFSEPAIPFISTVLGRLAVGSELSDALYWSEQITKPVRFREAIHAATSGEFSAMQAYIEVGPSRVLAAMGRDCDSGADGTIHEWLCTVDPRSAANPFEAIATLQERFAQRLPMDESVRHTWNHSAFPWTVPRHPLIGKEMPTVSAAGGEQVSRYSSRVRLDVLDALRDHVILGMPLMPGAAFIDALLAAGRLEHTRIDRRISSSAVIKLSDVSIFSPLLLPESLGSGVAPGEQGFHPSSLELSVEMKPDGRDHLAEVRSRRIGTTLAAANEEEYEQSHCRGRLAISAGTSQLPASTGGQLTDLQRRFYSEAAVDVSQLYATFAELGWQYGKLFRPIAQLFKTDTEAFAELRLPRPVLPCEEGFIIHPAILDGLFQVAGSLLLTAEKAPAGSVYVPIGVDELAFIPSTSKRDIVWGRVTFAEADGEAKRRQERVVNCTLYDEGGRVLLYVSGLRSRLLRTEVLLSGTGAAAESNKLWSVEWRASHQQPVAHHEEPVDHSTNWLIAGVHPAVQSQLEEFFLKTMPGAKVVFCAPSVVATDVRRLLQQEAWNGIIHIGGVTASISEMECLSDVLVLLQAVIDWQANESSPRPLPAMFLVTRGACCEATENSGLSHSLAPVHSGMRGLFRTAKAELEALWNRFVPLHYINIEPSSDKQTVTPEELRQVFSVIQQQGAKAQFIQDQLTQEPSKPLFYESESLLRDGELLLPRLVPASLEDCGDGNALAEAMTGTIVITGGLGGIGLVLAKWLTGQEARAVVLVSRTGTPSAEVQRSEDWHLLQSRRQHQTRIVTASCDVGDREQVKLLFRSLRAGSFVCHSTGQVVELPPIRGIFHAAGVLRDCPIQKQDAETLASVFRPKSQGAWNIHNALEELNMNEGLKVFLMFSSIASLVGNPGQANYAAANSSLDALASYRRCRGLAGHSIQWGPWIEQGMAAELGERLERAGFRGISNKVGVEVTEAVVSQGTTGDFVVACQEFIWPRFVMRYRGCLPAIFEEQTRSVTVRMRDERSSRQAAGPEMHQESAFASMAPDELRALIQATVSGAAKQVLGTAEEPPADAPLQALGIDSLGAVEFRNAVQDAFDIRLSATLLFDYPSVQAVSDHLWSMVRAKTAIDTSSRGDDQLASAAVLQDTGVSIAVVGMACRLPGSVNDLEAFEEMLLTFQDCIQEIPPSRFSIEEVYDPDPDAKGKIYVREGGFIDGAELFDNRFFGISDAEAREMDPRQRISLEVSYEALVDAGYSREDLLGSPIGVFVGAMNHDKLYDDLRQLTSYSGTSTALAILANRLSYSFGLVGPSVTIDTACSSSLVAAEYATLCVACGRSRQAVVHGINVIPKVEGYVLCCRARMLSPSGRCRTFDATADGYCRAEASGCIVIERDNERSRRPRPHARILSVTTNHVGRSASITSPNGPAQQAVIRAALRSANVNSPLSVAVVETHGTGTSLGDPIEIGALQAVYGQGTSADTPLVLGALKSRIGHTEGAAGIAGFIKLICSLRQRIAPPNLHLKTFNPHIDISTADPRGRSCFLRKPIRLTH</sequence>
<dbReference type="Pfam" id="PF00698">
    <property type="entry name" value="Acyl_transf_1"/>
    <property type="match status" value="1"/>
</dbReference>
<dbReference type="InterPro" id="IPR049551">
    <property type="entry name" value="PKS_DH_C"/>
</dbReference>
<dbReference type="InterPro" id="IPR014030">
    <property type="entry name" value="Ketoacyl_synth_N"/>
</dbReference>
<dbReference type="SUPFAM" id="SSF47336">
    <property type="entry name" value="ACP-like"/>
    <property type="match status" value="1"/>
</dbReference>
<dbReference type="Pfam" id="PF00550">
    <property type="entry name" value="PP-binding"/>
    <property type="match status" value="1"/>
</dbReference>
<dbReference type="GO" id="GO:0044550">
    <property type="term" value="P:secondary metabolite biosynthetic process"/>
    <property type="evidence" value="ECO:0007669"/>
    <property type="project" value="UniProtKB-ARBA"/>
</dbReference>
<dbReference type="SUPFAM" id="SSF53901">
    <property type="entry name" value="Thiolase-like"/>
    <property type="match status" value="1"/>
</dbReference>
<dbReference type="GO" id="GO:0004312">
    <property type="term" value="F:fatty acid synthase activity"/>
    <property type="evidence" value="ECO:0007669"/>
    <property type="project" value="TreeGrafter"/>
</dbReference>
<feature type="domain" description="PKS/mFAS DH" evidence="7">
    <location>
        <begin position="362"/>
        <end position="692"/>
    </location>
</feature>
<dbReference type="InterPro" id="IPR050091">
    <property type="entry name" value="PKS_NRPS_Biosynth_Enz"/>
</dbReference>
<feature type="active site" description="Proton acceptor; for dehydratase activity" evidence="4">
    <location>
        <position position="398"/>
    </location>
</feature>
<dbReference type="SUPFAM" id="SSF55048">
    <property type="entry name" value="Probable ACP-binding domain of malonyl-CoA ACP transacylase"/>
    <property type="match status" value="1"/>
</dbReference>
<gene>
    <name evidence="8" type="ORF">TGGT1_409330</name>
</gene>
<comment type="caution">
    <text evidence="8">The sequence shown here is derived from an EMBL/GenBank/DDBJ whole genome shotgun (WGS) entry which is preliminary data.</text>
</comment>
<dbReference type="InterPro" id="IPR001227">
    <property type="entry name" value="Ac_transferase_dom_sf"/>
</dbReference>
<dbReference type="InterPro" id="IPR020806">
    <property type="entry name" value="PKS_PP-bd"/>
</dbReference>
<dbReference type="PROSITE" id="PS52004">
    <property type="entry name" value="KS3_2"/>
    <property type="match status" value="1"/>
</dbReference>
<reference evidence="8 9" key="1">
    <citation type="submission" date="2006-05" db="EMBL/GenBank/DDBJ databases">
        <authorList>
            <person name="Paulsen I."/>
        </authorList>
    </citation>
    <scope>NUCLEOTIDE SEQUENCE [LARGE SCALE GENOMIC DNA]</scope>
    <source>
        <strain evidence="8 9">GT1</strain>
    </source>
</reference>
<evidence type="ECO:0000256" key="2">
    <source>
        <dbReference type="ARBA" id="ARBA00022553"/>
    </source>
</evidence>
<dbReference type="InterPro" id="IPR057326">
    <property type="entry name" value="KR_dom"/>
</dbReference>
<feature type="region of interest" description="C-terminal hotdog fold" evidence="4">
    <location>
        <begin position="539"/>
        <end position="692"/>
    </location>
</feature>
<dbReference type="Gene3D" id="3.30.70.250">
    <property type="entry name" value="Malonyl-CoA ACP transacylase, ACP-binding"/>
    <property type="match status" value="1"/>
</dbReference>
<dbReference type="Pfam" id="PF21089">
    <property type="entry name" value="PKS_DH_N"/>
    <property type="match status" value="1"/>
</dbReference>
<dbReference type="EMBL" id="AAQM03000132">
    <property type="protein sequence ID" value="EPR61473.1"/>
    <property type="molecule type" value="Genomic_DNA"/>
</dbReference>
<feature type="region of interest" description="N-terminal hotdog fold" evidence="4">
    <location>
        <begin position="362"/>
        <end position="519"/>
    </location>
</feature>
<dbReference type="Pfam" id="PF14765">
    <property type="entry name" value="PS-DH"/>
    <property type="match status" value="1"/>
</dbReference>
<dbReference type="GO" id="GO:0006633">
    <property type="term" value="P:fatty acid biosynthetic process"/>
    <property type="evidence" value="ECO:0007669"/>
    <property type="project" value="TreeGrafter"/>
</dbReference>
<dbReference type="Pfam" id="PF08659">
    <property type="entry name" value="KR"/>
    <property type="match status" value="1"/>
</dbReference>
<dbReference type="Gene3D" id="3.40.366.10">
    <property type="entry name" value="Malonyl-Coenzyme A Acyl Carrier Protein, domain 2"/>
    <property type="match status" value="1"/>
</dbReference>
<keyword evidence="3" id="KW-0808">Transferase</keyword>
<dbReference type="InterPro" id="IPR013968">
    <property type="entry name" value="PKS_KR"/>
</dbReference>
<dbReference type="CDD" id="cd00833">
    <property type="entry name" value="PKS"/>
    <property type="match status" value="1"/>
</dbReference>
<evidence type="ECO:0000259" key="7">
    <source>
        <dbReference type="PROSITE" id="PS52019"/>
    </source>
</evidence>
<accession>S7W9Y7</accession>
<dbReference type="InterPro" id="IPR049552">
    <property type="entry name" value="PKS_DH_N"/>
</dbReference>
<name>S7W9Y7_TOXGG</name>